<dbReference type="PANTHER" id="PTHR14659:SF1">
    <property type="entry name" value="ALPHA- AND GAMMA-ADAPTIN-BINDING PROTEIN P34"/>
    <property type="match status" value="1"/>
</dbReference>
<dbReference type="FunCoup" id="Q2M0K7">
    <property type="interactions" value="291"/>
</dbReference>
<dbReference type="KEGG" id="dpo:4813791"/>
<evidence type="ECO:0000313" key="2">
    <source>
        <dbReference type="RefSeq" id="XP_001353416.3"/>
    </source>
</evidence>
<dbReference type="Bgee" id="FBgn0076702">
    <property type="expression patterns" value="Expressed in female reproductive system and 2 other cell types or tissues"/>
</dbReference>
<gene>
    <name evidence="2" type="primary">LOC4813791</name>
</gene>
<dbReference type="Pfam" id="PF10199">
    <property type="entry name" value="Adaptin_binding"/>
    <property type="match status" value="1"/>
</dbReference>
<evidence type="ECO:0000313" key="1">
    <source>
        <dbReference type="Proteomes" id="UP000001819"/>
    </source>
</evidence>
<accession>Q2M0K7</accession>
<dbReference type="HOGENOM" id="CLU_1134577_0_0_1"/>
<dbReference type="eggNOG" id="KOG4273">
    <property type="taxonomic scope" value="Eukaryota"/>
</dbReference>
<protein>
    <submittedName>
        <fullName evidence="2">Uncharacterized protein</fullName>
    </submittedName>
</protein>
<keyword evidence="1" id="KW-1185">Reference proteome</keyword>
<dbReference type="STRING" id="46245.Q2M0K7"/>
<reference evidence="2" key="1">
    <citation type="submission" date="2025-08" db="UniProtKB">
        <authorList>
            <consortium name="RefSeq"/>
        </authorList>
    </citation>
    <scope>IDENTIFICATION</scope>
    <source>
        <strain evidence="2">MV-25-SWS-2005</strain>
        <tissue evidence="2">Whole body</tissue>
    </source>
</reference>
<accession>A0A6I8UCN3</accession>
<dbReference type="AlphaFoldDB" id="Q2M0K7"/>
<sequence>MDPTVLILSYGSKTPLEIAEGILTEMDQPKTPINNEVSSHFYKCKIKTKYFNTSVNLIPFDGKWENVPTEITKTTEAVIVFFDANDMNFLHTFSDTFLSDCPLKLGFLLTTSFPCEENGISLSDLKKRTNFIFDFISLKSNSETETESTATSTSTPAQTEDQYQEIVDGLRNVVWSNVEISTKSGSLQKKSLSSEDLDTQLNDFENLLITAQSLRSDTRLTRDEFLDKAEELAGVMSNILNDNDSD</sequence>
<dbReference type="GeneID" id="4813791"/>
<dbReference type="InterPro" id="IPR019341">
    <property type="entry name" value="Alpha/Gamma-adaptin-bd_p34"/>
</dbReference>
<organism evidence="1 2">
    <name type="scientific">Drosophila pseudoobscura pseudoobscura</name>
    <name type="common">Fruit fly</name>
    <dbReference type="NCBI Taxonomy" id="46245"/>
    <lineage>
        <taxon>Eukaryota</taxon>
        <taxon>Metazoa</taxon>
        <taxon>Ecdysozoa</taxon>
        <taxon>Arthropoda</taxon>
        <taxon>Hexapoda</taxon>
        <taxon>Insecta</taxon>
        <taxon>Pterygota</taxon>
        <taxon>Neoptera</taxon>
        <taxon>Endopterygota</taxon>
        <taxon>Diptera</taxon>
        <taxon>Brachycera</taxon>
        <taxon>Muscomorpha</taxon>
        <taxon>Ephydroidea</taxon>
        <taxon>Drosophilidae</taxon>
        <taxon>Drosophila</taxon>
        <taxon>Sophophora</taxon>
    </lineage>
</organism>
<dbReference type="PANTHER" id="PTHR14659">
    <property type="entry name" value="ALPHA- AND GAMMA-ADAPTIN-BINDING PROTEIN P34"/>
    <property type="match status" value="1"/>
</dbReference>
<dbReference type="InParanoid" id="Q2M0K7"/>
<dbReference type="Proteomes" id="UP000001819">
    <property type="component" value="Chromosome X"/>
</dbReference>
<dbReference type="RefSeq" id="XP_001353416.3">
    <property type="nucleotide sequence ID" value="XM_001353380.4"/>
</dbReference>
<name>Q2M0K7_DROPS</name>
<proteinExistence type="predicted"/>